<accession>A0AAV9WZX4</accession>
<gene>
    <name evidence="3" type="ORF">TWF694_002858</name>
</gene>
<evidence type="ECO:0000256" key="2">
    <source>
        <dbReference type="SAM" id="MobiDB-lite"/>
    </source>
</evidence>
<sequence length="252" mass="28612">MSVAYNPNHRPAAPQGRPESIVSELSEDEHDTAQRIVSRGYVPSLSSDKSYNYPRRADSLTEEVSPSGSKSKENQKLVSPSQASENGNSLSEVAEAYKNHAIIMGNGGGSGRRTPRPYERERGEVTSEVIAGLQDEIERMRVLLEEEQRKREEMREQFNRLKDNIIHNTKQYIRNSTVDLKKNHQRIYPLLNDDGIYPDMVVFPTTVGALMKLNEAHLTRLIVFYGLQSDPMMDYYAKYCALRDHLGIEPAL</sequence>
<organism evidence="3 4">
    <name type="scientific">Orbilia ellipsospora</name>
    <dbReference type="NCBI Taxonomy" id="2528407"/>
    <lineage>
        <taxon>Eukaryota</taxon>
        <taxon>Fungi</taxon>
        <taxon>Dikarya</taxon>
        <taxon>Ascomycota</taxon>
        <taxon>Pezizomycotina</taxon>
        <taxon>Orbiliomycetes</taxon>
        <taxon>Orbiliales</taxon>
        <taxon>Orbiliaceae</taxon>
        <taxon>Orbilia</taxon>
    </lineage>
</organism>
<feature type="coiled-coil region" evidence="1">
    <location>
        <begin position="130"/>
        <end position="164"/>
    </location>
</feature>
<dbReference type="EMBL" id="JAVHJO010000012">
    <property type="protein sequence ID" value="KAK6531682.1"/>
    <property type="molecule type" value="Genomic_DNA"/>
</dbReference>
<feature type="region of interest" description="Disordered" evidence="2">
    <location>
        <begin position="102"/>
        <end position="123"/>
    </location>
</feature>
<feature type="compositionally biased region" description="Polar residues" evidence="2">
    <location>
        <begin position="76"/>
        <end position="88"/>
    </location>
</feature>
<dbReference type="Proteomes" id="UP001365542">
    <property type="component" value="Unassembled WGS sequence"/>
</dbReference>
<keyword evidence="4" id="KW-1185">Reference proteome</keyword>
<protein>
    <submittedName>
        <fullName evidence="3">Uncharacterized protein</fullName>
    </submittedName>
</protein>
<dbReference type="AlphaFoldDB" id="A0AAV9WZX4"/>
<dbReference type="Pfam" id="PF07957">
    <property type="entry name" value="DUF3294"/>
    <property type="match status" value="1"/>
</dbReference>
<evidence type="ECO:0000256" key="1">
    <source>
        <dbReference type="SAM" id="Coils"/>
    </source>
</evidence>
<reference evidence="3 4" key="1">
    <citation type="submission" date="2019-10" db="EMBL/GenBank/DDBJ databases">
        <authorList>
            <person name="Palmer J.M."/>
        </authorList>
    </citation>
    <scope>NUCLEOTIDE SEQUENCE [LARGE SCALE GENOMIC DNA]</scope>
    <source>
        <strain evidence="3 4">TWF694</strain>
    </source>
</reference>
<feature type="region of interest" description="Disordered" evidence="2">
    <location>
        <begin position="1"/>
        <end position="88"/>
    </location>
</feature>
<name>A0AAV9WZX4_9PEZI</name>
<proteinExistence type="predicted"/>
<evidence type="ECO:0000313" key="3">
    <source>
        <dbReference type="EMBL" id="KAK6531682.1"/>
    </source>
</evidence>
<comment type="caution">
    <text evidence="3">The sequence shown here is derived from an EMBL/GenBank/DDBJ whole genome shotgun (WGS) entry which is preliminary data.</text>
</comment>
<dbReference type="InterPro" id="IPR012917">
    <property type="entry name" value="DUF3294"/>
</dbReference>
<keyword evidence="1" id="KW-0175">Coiled coil</keyword>
<evidence type="ECO:0000313" key="4">
    <source>
        <dbReference type="Proteomes" id="UP001365542"/>
    </source>
</evidence>